<dbReference type="PROSITE" id="PS50893">
    <property type="entry name" value="ABC_TRANSPORTER_2"/>
    <property type="match status" value="2"/>
</dbReference>
<dbReference type="CDD" id="cd18596">
    <property type="entry name" value="ABC_6TM_VMR1_D1_like"/>
    <property type="match status" value="1"/>
</dbReference>
<evidence type="ECO:0000256" key="5">
    <source>
        <dbReference type="ARBA" id="ARBA00022741"/>
    </source>
</evidence>
<feature type="transmembrane region" description="Helical" evidence="10">
    <location>
        <begin position="1124"/>
        <end position="1141"/>
    </location>
</feature>
<dbReference type="GO" id="GO:0005524">
    <property type="term" value="F:ATP binding"/>
    <property type="evidence" value="ECO:0007669"/>
    <property type="project" value="UniProtKB-KW"/>
</dbReference>
<dbReference type="SMART" id="SM00382">
    <property type="entry name" value="AAA"/>
    <property type="match status" value="2"/>
</dbReference>
<dbReference type="GO" id="GO:0016020">
    <property type="term" value="C:membrane"/>
    <property type="evidence" value="ECO:0007669"/>
    <property type="project" value="UniProtKB-SubCell"/>
</dbReference>
<keyword evidence="4" id="KW-0677">Repeat</keyword>
<dbReference type="FunFam" id="3.40.50.300:FF:000973">
    <property type="entry name" value="Multidrug resistance-associated protein 4"/>
    <property type="match status" value="1"/>
</dbReference>
<dbReference type="InterPro" id="IPR011527">
    <property type="entry name" value="ABC1_TM_dom"/>
</dbReference>
<dbReference type="InterPro" id="IPR017871">
    <property type="entry name" value="ABC_transporter-like_CS"/>
</dbReference>
<feature type="transmembrane region" description="Helical" evidence="10">
    <location>
        <begin position="624"/>
        <end position="643"/>
    </location>
</feature>
<keyword evidence="6" id="KW-0067">ATP-binding</keyword>
<feature type="transmembrane region" description="Helical" evidence="10">
    <location>
        <begin position="346"/>
        <end position="366"/>
    </location>
</feature>
<dbReference type="PROSITE" id="PS00211">
    <property type="entry name" value="ABC_TRANSPORTER_1"/>
    <property type="match status" value="2"/>
</dbReference>
<dbReference type="CDD" id="cd03244">
    <property type="entry name" value="ABCC_MRP_domain2"/>
    <property type="match status" value="1"/>
</dbReference>
<dbReference type="GO" id="GO:0016887">
    <property type="term" value="F:ATP hydrolysis activity"/>
    <property type="evidence" value="ECO:0007669"/>
    <property type="project" value="InterPro"/>
</dbReference>
<evidence type="ECO:0000313" key="13">
    <source>
        <dbReference type="EMBL" id="CED83676.1"/>
    </source>
</evidence>
<dbReference type="EMBL" id="LN483157">
    <property type="protein sequence ID" value="CED83676.1"/>
    <property type="molecule type" value="Genomic_DNA"/>
</dbReference>
<feature type="transmembrane region" description="Helical" evidence="10">
    <location>
        <begin position="1239"/>
        <end position="1258"/>
    </location>
</feature>
<dbReference type="Gene3D" id="1.20.1560.10">
    <property type="entry name" value="ABC transporter type 1, transmembrane domain"/>
    <property type="match status" value="2"/>
</dbReference>
<sequence length="1556" mass="171868">MDNLGFEKNWVQSVLFFSPNPHNASINSAVDILSQPPLQSHRFWADARTILALLGALSVISLGLQFVVYPAVVRLYRRRRSGDYHPVSSASSDTIAADQDETTETDGTTKLRLDHGFIARNGGSMVLAWGIVRFAGLILLAVLSVIAGAAADRRRESAVEFTLAGFFTYVAVLSAGSIVYRPSIFSTLTHTLKAHITCLLIVAFGVFAVRDIWPMLTFTVDSKDNLSALMWIRLATIALLAIFAPIFTPRTFIPLSPSNPTPPTPEQTSSIFSVLFFVFLDPIIFKTWKLPSLPYEDLPRLADIDQAQHLRDQMMHLLDPKSKHPRATKGYRHLGWRILRAWWKEAIYCVLLAIAFTVLEFASPLGVNRLLHYLETGGKKAVVKPWVWIAWIGLGPWFQGFAFNIFIYISTRFMVRCESILTQVLFEHSLRIQPRDESAGKANDGESSENGEPTADANKGANIVGKINNLMSNDLDSLINARMIFLDIISAPLGVIISAWGLYSILGWSSFVGIGFLVLTMPVPAKLAMLQHGTQKQYTDASDNRVQRVTEAINSLRITKMFGIEENVKAQIQELRSKELKLNRKRKLLSMGMSVSNYTLPLLVMVVTFAVFTVFQHGDLSSSTVFSAISVFAIFSSSLTTFFQISRYIESYVALQRMNKFLHETELIDRYAEADESEEEVENPDYIGFHNASFAWLKNVKEGDNVRNFKLHIDDLKFKKGKINLVAGATGSGKTSLLMALLGEMHFEAKPGSSFSLPRAGGVAYADQQSWLQNQTLRENILFGSEYDEERYNKVVYQCALERDFGLFDAGDQTEVGEKGLTLSGGQKARITLARAVYARAEILLLDDILSALDVHTSKWIIDKCLAGDVIAGRTVILVTHHIGMARGVADYLVSLYDGRVKAQGSITETLKEDPKLFIEEKEDEGKEDIAEEITVVEGDIDEKPAKSDGKLVLAEEKAEGHVSIRAVRLLIDSLGGPLFWVGVLSSFTLDQVLTLGQTWWLGQWSEQYDIKAPDDVSISYYLGLYCLLVLFGTLAMTSGYTIWQFGAVRSGMRIHHQLLNSVFSASLRWLDSTPQGRIVSRFVRDTRTIDGEFTELTSSVIDMGLSLLIKLVAIAIIVPWFSLSALVVALLGGFIAELYIHCQMSVKRDVSNNKSPLFSHFGDALSGLISVRAYGAESKVRAEALRRVDKYSRATVTFYNLNRWCNCRFDVLAAVFSCCLAAYLVYGPGDRTPSTVGFTLAVSVQFSSMILWFVRIFNMFEVSGNSLERVQDYLIIEHEKAGTPQGVPPAYWPSSGSISINNLTARYSADGPVVLDDINLEIKSGERIGVVGRTGSGKSTLALALLRLIPTTGDVLIDDRSCAATNLDALRSKITIIPQDPTLFSGTLRLNLDPYAEHEDSVLLQAMKSSGLAGMPGQPSTNGTSTPGGHAITLDTEIAAGGDNLSQGQKQLVALARGLVRRSKIFLLDEATASVDFETDTMIQTSIRTELDGVTLITIAHRLRSIMDYDKILVLAAGKVLEFDSPKKLLENPTGHLSQLVDSSADAEELRSMAQ</sequence>
<comment type="subcellular location">
    <subcellularLocation>
        <location evidence="1">Membrane</location>
        <topology evidence="1">Multi-pass membrane protein</topology>
    </subcellularLocation>
</comment>
<feature type="transmembrane region" description="Helical" evidence="10">
    <location>
        <begin position="126"/>
        <end position="149"/>
    </location>
</feature>
<proteinExistence type="predicted"/>
<feature type="domain" description="ABC transmembrane type-1" evidence="12">
    <location>
        <begin position="982"/>
        <end position="1262"/>
    </location>
</feature>
<dbReference type="CDD" id="cd03250">
    <property type="entry name" value="ABCC_MRP_domain1"/>
    <property type="match status" value="1"/>
</dbReference>
<dbReference type="FunFam" id="1.20.1560.10:FF:000013">
    <property type="entry name" value="ABC transporter C family member 2"/>
    <property type="match status" value="1"/>
</dbReference>
<dbReference type="Gene3D" id="3.40.50.300">
    <property type="entry name" value="P-loop containing nucleotide triphosphate hydrolases"/>
    <property type="match status" value="2"/>
</dbReference>
<evidence type="ECO:0000256" key="4">
    <source>
        <dbReference type="ARBA" id="ARBA00022737"/>
    </source>
</evidence>
<dbReference type="InterPro" id="IPR003593">
    <property type="entry name" value="AAA+_ATPase"/>
</dbReference>
<feature type="domain" description="ABC transporter" evidence="11">
    <location>
        <begin position="1299"/>
        <end position="1543"/>
    </location>
</feature>
<dbReference type="Pfam" id="PF00005">
    <property type="entry name" value="ABC_tran"/>
    <property type="match status" value="2"/>
</dbReference>
<dbReference type="PROSITE" id="PS50929">
    <property type="entry name" value="ABC_TM1F"/>
    <property type="match status" value="2"/>
</dbReference>
<feature type="transmembrane region" description="Helical" evidence="10">
    <location>
        <begin position="1021"/>
        <end position="1044"/>
    </location>
</feature>
<dbReference type="SUPFAM" id="SSF90123">
    <property type="entry name" value="ABC transporter transmembrane region"/>
    <property type="match status" value="2"/>
</dbReference>
<organism evidence="13">
    <name type="scientific">Phaffia rhodozyma</name>
    <name type="common">Yeast</name>
    <name type="synonym">Xanthophyllomyces dendrorhous</name>
    <dbReference type="NCBI Taxonomy" id="264483"/>
    <lineage>
        <taxon>Eukaryota</taxon>
        <taxon>Fungi</taxon>
        <taxon>Dikarya</taxon>
        <taxon>Basidiomycota</taxon>
        <taxon>Agaricomycotina</taxon>
        <taxon>Tremellomycetes</taxon>
        <taxon>Cystofilobasidiales</taxon>
        <taxon>Mrakiaceae</taxon>
        <taxon>Phaffia</taxon>
    </lineage>
</organism>
<feature type="transmembrane region" description="Helical" evidence="10">
    <location>
        <begin position="484"/>
        <end position="502"/>
    </location>
</feature>
<dbReference type="CDD" id="cd18604">
    <property type="entry name" value="ABC_6TM_VMR1_D2_like"/>
    <property type="match status" value="1"/>
</dbReference>
<dbReference type="InterPro" id="IPR036640">
    <property type="entry name" value="ABC1_TM_sf"/>
</dbReference>
<keyword evidence="5" id="KW-0547">Nucleotide-binding</keyword>
<name>A0A0F7SQI2_PHARH</name>
<dbReference type="SUPFAM" id="SSF52540">
    <property type="entry name" value="P-loop containing nucleoside triphosphate hydrolases"/>
    <property type="match status" value="2"/>
</dbReference>
<accession>A0A0F7SQI2</accession>
<feature type="region of interest" description="Disordered" evidence="9">
    <location>
        <begin position="83"/>
        <end position="104"/>
    </location>
</feature>
<feature type="region of interest" description="Disordered" evidence="9">
    <location>
        <begin position="436"/>
        <end position="458"/>
    </location>
</feature>
<feature type="domain" description="ABC transmembrane type-1" evidence="12">
    <location>
        <begin position="350"/>
        <end position="651"/>
    </location>
</feature>
<dbReference type="InterPro" id="IPR003439">
    <property type="entry name" value="ABC_transporter-like_ATP-bd"/>
</dbReference>
<dbReference type="PANTHER" id="PTHR24223:SF356">
    <property type="entry name" value="ATP-BINDING CASSETTE TRANSPORTER ABC4"/>
    <property type="match status" value="1"/>
</dbReference>
<evidence type="ECO:0000256" key="3">
    <source>
        <dbReference type="ARBA" id="ARBA00022692"/>
    </source>
</evidence>
<dbReference type="FunFam" id="3.40.50.300:FF:000838">
    <property type="entry name" value="ABC multidrug transporter (Eurofung)"/>
    <property type="match status" value="1"/>
</dbReference>
<reference evidence="13" key="1">
    <citation type="submission" date="2014-08" db="EMBL/GenBank/DDBJ databases">
        <authorList>
            <person name="Sharma Rahul"/>
            <person name="Thines Marco"/>
        </authorList>
    </citation>
    <scope>NUCLEOTIDE SEQUENCE</scope>
</reference>
<feature type="transmembrane region" description="Helical" evidence="10">
    <location>
        <begin position="50"/>
        <end position="72"/>
    </location>
</feature>
<evidence type="ECO:0000256" key="2">
    <source>
        <dbReference type="ARBA" id="ARBA00022448"/>
    </source>
</evidence>
<keyword evidence="3 10" id="KW-0812">Transmembrane</keyword>
<dbReference type="InterPro" id="IPR050173">
    <property type="entry name" value="ABC_transporter_C-like"/>
</dbReference>
<feature type="transmembrane region" description="Helical" evidence="10">
    <location>
        <begin position="230"/>
        <end position="248"/>
    </location>
</feature>
<evidence type="ECO:0000256" key="8">
    <source>
        <dbReference type="ARBA" id="ARBA00023136"/>
    </source>
</evidence>
<keyword evidence="8 10" id="KW-0472">Membrane</keyword>
<feature type="transmembrane region" description="Helical" evidence="10">
    <location>
        <begin position="386"/>
        <end position="409"/>
    </location>
</feature>
<feature type="transmembrane region" description="Helical" evidence="10">
    <location>
        <begin position="161"/>
        <end position="180"/>
    </location>
</feature>
<dbReference type="GO" id="GO:0140359">
    <property type="term" value="F:ABC-type transporter activity"/>
    <property type="evidence" value="ECO:0007669"/>
    <property type="project" value="InterPro"/>
</dbReference>
<evidence type="ECO:0000256" key="6">
    <source>
        <dbReference type="ARBA" id="ARBA00022840"/>
    </source>
</evidence>
<evidence type="ECO:0000256" key="9">
    <source>
        <dbReference type="SAM" id="MobiDB-lite"/>
    </source>
</evidence>
<keyword evidence="2" id="KW-0813">Transport</keyword>
<dbReference type="Pfam" id="PF00664">
    <property type="entry name" value="ABC_membrane"/>
    <property type="match status" value="2"/>
</dbReference>
<dbReference type="InterPro" id="IPR027417">
    <property type="entry name" value="P-loop_NTPase"/>
</dbReference>
<dbReference type="PANTHER" id="PTHR24223">
    <property type="entry name" value="ATP-BINDING CASSETTE SUB-FAMILY C"/>
    <property type="match status" value="1"/>
</dbReference>
<evidence type="ECO:0000256" key="10">
    <source>
        <dbReference type="SAM" id="Phobius"/>
    </source>
</evidence>
<evidence type="ECO:0000256" key="1">
    <source>
        <dbReference type="ARBA" id="ARBA00004141"/>
    </source>
</evidence>
<feature type="transmembrane region" description="Helical" evidence="10">
    <location>
        <begin position="588"/>
        <end position="612"/>
    </location>
</feature>
<evidence type="ECO:0000256" key="7">
    <source>
        <dbReference type="ARBA" id="ARBA00022989"/>
    </source>
</evidence>
<protein>
    <submittedName>
        <fullName evidence="13">Multidrug resistance-associated protein/mitoxantrone resistance protein, ABC superfamily</fullName>
    </submittedName>
</protein>
<evidence type="ECO:0000259" key="11">
    <source>
        <dbReference type="PROSITE" id="PS50893"/>
    </source>
</evidence>
<evidence type="ECO:0000259" key="12">
    <source>
        <dbReference type="PROSITE" id="PS50929"/>
    </source>
</evidence>
<keyword evidence="7 10" id="KW-1133">Transmembrane helix</keyword>
<feature type="transmembrane region" description="Helical" evidence="10">
    <location>
        <begin position="508"/>
        <end position="528"/>
    </location>
</feature>
<feature type="transmembrane region" description="Helical" evidence="10">
    <location>
        <begin position="192"/>
        <end position="209"/>
    </location>
</feature>
<feature type="domain" description="ABC transporter" evidence="11">
    <location>
        <begin position="695"/>
        <end position="923"/>
    </location>
</feature>
<feature type="transmembrane region" description="Helical" evidence="10">
    <location>
        <begin position="1210"/>
        <end position="1227"/>
    </location>
</feature>